<sequence>MQRICTRTSPSWMTAVEQWCSSGTRTMPRPTGSLILLPGVFTCPGT</sequence>
<accession>A0A0A9BM84</accession>
<reference evidence="1" key="1">
    <citation type="submission" date="2014-09" db="EMBL/GenBank/DDBJ databases">
        <authorList>
            <person name="Magalhaes I.L.F."/>
            <person name="Oliveira U."/>
            <person name="Santos F.R."/>
            <person name="Vidigal T.H.D.A."/>
            <person name="Brescovit A.D."/>
            <person name="Santos A.J."/>
        </authorList>
    </citation>
    <scope>NUCLEOTIDE SEQUENCE</scope>
    <source>
        <tissue evidence="1">Shoot tissue taken approximately 20 cm above the soil surface</tissue>
    </source>
</reference>
<protein>
    <submittedName>
        <fullName evidence="1">Uncharacterized protein</fullName>
    </submittedName>
</protein>
<name>A0A0A9BM84_ARUDO</name>
<organism evidence="1">
    <name type="scientific">Arundo donax</name>
    <name type="common">Giant reed</name>
    <name type="synonym">Donax arundinaceus</name>
    <dbReference type="NCBI Taxonomy" id="35708"/>
    <lineage>
        <taxon>Eukaryota</taxon>
        <taxon>Viridiplantae</taxon>
        <taxon>Streptophyta</taxon>
        <taxon>Embryophyta</taxon>
        <taxon>Tracheophyta</taxon>
        <taxon>Spermatophyta</taxon>
        <taxon>Magnoliopsida</taxon>
        <taxon>Liliopsida</taxon>
        <taxon>Poales</taxon>
        <taxon>Poaceae</taxon>
        <taxon>PACMAD clade</taxon>
        <taxon>Arundinoideae</taxon>
        <taxon>Arundineae</taxon>
        <taxon>Arundo</taxon>
    </lineage>
</organism>
<dbReference type="AlphaFoldDB" id="A0A0A9BM84"/>
<proteinExistence type="predicted"/>
<reference evidence="1" key="2">
    <citation type="journal article" date="2015" name="Data Brief">
        <title>Shoot transcriptome of the giant reed, Arundo donax.</title>
        <authorList>
            <person name="Barrero R.A."/>
            <person name="Guerrero F.D."/>
            <person name="Moolhuijzen P."/>
            <person name="Goolsby J.A."/>
            <person name="Tidwell J."/>
            <person name="Bellgard S.E."/>
            <person name="Bellgard M.I."/>
        </authorList>
    </citation>
    <scope>NUCLEOTIDE SEQUENCE</scope>
    <source>
        <tissue evidence="1">Shoot tissue taken approximately 20 cm above the soil surface</tissue>
    </source>
</reference>
<evidence type="ECO:0000313" key="1">
    <source>
        <dbReference type="EMBL" id="JAD62340.1"/>
    </source>
</evidence>
<dbReference type="EMBL" id="GBRH01235555">
    <property type="protein sequence ID" value="JAD62340.1"/>
    <property type="molecule type" value="Transcribed_RNA"/>
</dbReference>